<evidence type="ECO:0000313" key="2">
    <source>
        <dbReference type="EMBL" id="OKL63780.1"/>
    </source>
</evidence>
<evidence type="ECO:0000313" key="3">
    <source>
        <dbReference type="Proteomes" id="UP000214365"/>
    </source>
</evidence>
<keyword evidence="3" id="KW-1185">Reference proteome</keyword>
<protein>
    <recommendedName>
        <fullName evidence="4">Myb-like domain-containing protein</fullName>
    </recommendedName>
</protein>
<comment type="caution">
    <text evidence="2">The sequence shown here is derived from an EMBL/GenBank/DDBJ whole genome shotgun (WGS) entry which is preliminary data.</text>
</comment>
<dbReference type="AlphaFoldDB" id="A0A225AS09"/>
<feature type="region of interest" description="Disordered" evidence="1">
    <location>
        <begin position="59"/>
        <end position="117"/>
    </location>
</feature>
<accession>A0A225AS09</accession>
<gene>
    <name evidence="2" type="ORF">UA08_00965</name>
</gene>
<sequence>MPVKWEERLDVKLLSTVIRIIDGQVTGDNWARVAEAMGEEFTPKACRLHFAKIQKDVADGVHAPPTGESVASPASGRKRKAKGESTSKTSPKKSMPPEKQEVNSELTCATGSTYSTD</sequence>
<feature type="compositionally biased region" description="Low complexity" evidence="1">
    <location>
        <begin position="84"/>
        <end position="93"/>
    </location>
</feature>
<dbReference type="OrthoDB" id="4525115at2759"/>
<dbReference type="RefSeq" id="XP_020123901.1">
    <property type="nucleotide sequence ID" value="XM_020260829.1"/>
</dbReference>
<evidence type="ECO:0000256" key="1">
    <source>
        <dbReference type="SAM" id="MobiDB-lite"/>
    </source>
</evidence>
<name>A0A225AS09_TALAT</name>
<dbReference type="Proteomes" id="UP000214365">
    <property type="component" value="Unassembled WGS sequence"/>
</dbReference>
<reference evidence="2 3" key="1">
    <citation type="submission" date="2015-06" db="EMBL/GenBank/DDBJ databases">
        <title>Talaromyces atroroseus IBT 11181 draft genome.</title>
        <authorList>
            <person name="Rasmussen K.B."/>
            <person name="Rasmussen S."/>
            <person name="Petersen B."/>
            <person name="Sicheritz-Ponten T."/>
            <person name="Mortensen U.H."/>
            <person name="Thrane U."/>
        </authorList>
    </citation>
    <scope>NUCLEOTIDE SEQUENCE [LARGE SCALE GENOMIC DNA]</scope>
    <source>
        <strain evidence="2 3">IBT 11181</strain>
    </source>
</reference>
<feature type="compositionally biased region" description="Polar residues" evidence="1">
    <location>
        <begin position="103"/>
        <end position="117"/>
    </location>
</feature>
<dbReference type="EMBL" id="LFMY01000001">
    <property type="protein sequence ID" value="OKL63780.1"/>
    <property type="molecule type" value="Genomic_DNA"/>
</dbReference>
<evidence type="ECO:0008006" key="4">
    <source>
        <dbReference type="Google" id="ProtNLM"/>
    </source>
</evidence>
<organism evidence="2 3">
    <name type="scientific">Talaromyces atroroseus</name>
    <dbReference type="NCBI Taxonomy" id="1441469"/>
    <lineage>
        <taxon>Eukaryota</taxon>
        <taxon>Fungi</taxon>
        <taxon>Dikarya</taxon>
        <taxon>Ascomycota</taxon>
        <taxon>Pezizomycotina</taxon>
        <taxon>Eurotiomycetes</taxon>
        <taxon>Eurotiomycetidae</taxon>
        <taxon>Eurotiales</taxon>
        <taxon>Trichocomaceae</taxon>
        <taxon>Talaromyces</taxon>
        <taxon>Talaromyces sect. Trachyspermi</taxon>
    </lineage>
</organism>
<dbReference type="GeneID" id="31000720"/>
<dbReference type="STRING" id="1441469.A0A225AS09"/>
<proteinExistence type="predicted"/>